<dbReference type="Pfam" id="PF06094">
    <property type="entry name" value="GGACT"/>
    <property type="match status" value="1"/>
</dbReference>
<dbReference type="CDD" id="cd06661">
    <property type="entry name" value="GGCT_like"/>
    <property type="match status" value="1"/>
</dbReference>
<comment type="caution">
    <text evidence="5">The sequence shown here is derived from an EMBL/GenBank/DDBJ whole genome shotgun (WGS) entry which is preliminary data.</text>
</comment>
<dbReference type="PANTHER" id="PTHR31544">
    <property type="entry name" value="AIG2-LIKE PROTEIN D"/>
    <property type="match status" value="1"/>
</dbReference>
<dbReference type="Proteomes" id="UP001194580">
    <property type="component" value="Unassembled WGS sequence"/>
</dbReference>
<comment type="similarity">
    <text evidence="1">Belongs to the gamma-glutamylcyclotransferase family.</text>
</comment>
<evidence type="ECO:0000313" key="6">
    <source>
        <dbReference type="Proteomes" id="UP001194580"/>
    </source>
</evidence>
<dbReference type="InterPro" id="IPR045038">
    <property type="entry name" value="AIG2-like"/>
</dbReference>
<dbReference type="InterPro" id="IPR036568">
    <property type="entry name" value="GGCT-like_sf"/>
</dbReference>
<feature type="domain" description="Gamma-glutamylcyclotransferase AIG2-like" evidence="4">
    <location>
        <begin position="19"/>
        <end position="146"/>
    </location>
</feature>
<protein>
    <recommendedName>
        <fullName evidence="3">Putative gamma-glutamylcyclotransferase</fullName>
    </recommendedName>
</protein>
<evidence type="ECO:0000259" key="4">
    <source>
        <dbReference type="Pfam" id="PF06094"/>
    </source>
</evidence>
<accession>A0AAD4DHM3</accession>
<sequence length="186" mass="21171">MTATFPDTETPTQTSSLPCFFYGSLMNEKVLNAVTRPGPDSNTLFSVKATVKGYTRYTYHNQPYPGMIPSKNPSEQVEGLLVFGHTPLELHRLDQFEGAEYPRSILPVQILSPVPSSYALTGGEEGGYKENEVIEAFVYLFEGPMEHLDLKRPWDYEQFKRDHVKDWMTVDATFQSMVERSEKAMM</sequence>
<evidence type="ECO:0000256" key="1">
    <source>
        <dbReference type="ARBA" id="ARBA00008861"/>
    </source>
</evidence>
<dbReference type="GO" id="GO:0016740">
    <property type="term" value="F:transferase activity"/>
    <property type="evidence" value="ECO:0007669"/>
    <property type="project" value="UniProtKB-KW"/>
</dbReference>
<evidence type="ECO:0000256" key="2">
    <source>
        <dbReference type="ARBA" id="ARBA00022679"/>
    </source>
</evidence>
<keyword evidence="2" id="KW-0808">Transferase</keyword>
<dbReference type="SUPFAM" id="SSF110857">
    <property type="entry name" value="Gamma-glutamyl cyclotransferase-like"/>
    <property type="match status" value="1"/>
</dbReference>
<proteinExistence type="inferred from homology"/>
<dbReference type="EMBL" id="JAAAIL010000219">
    <property type="protein sequence ID" value="KAG0278121.1"/>
    <property type="molecule type" value="Genomic_DNA"/>
</dbReference>
<evidence type="ECO:0000256" key="3">
    <source>
        <dbReference type="ARBA" id="ARBA00030602"/>
    </source>
</evidence>
<dbReference type="AlphaFoldDB" id="A0AAD4DHM3"/>
<name>A0AAD4DHM3_9FUNG</name>
<evidence type="ECO:0000313" key="5">
    <source>
        <dbReference type="EMBL" id="KAG0278121.1"/>
    </source>
</evidence>
<organism evidence="5 6">
    <name type="scientific">Linnemannia exigua</name>
    <dbReference type="NCBI Taxonomy" id="604196"/>
    <lineage>
        <taxon>Eukaryota</taxon>
        <taxon>Fungi</taxon>
        <taxon>Fungi incertae sedis</taxon>
        <taxon>Mucoromycota</taxon>
        <taxon>Mortierellomycotina</taxon>
        <taxon>Mortierellomycetes</taxon>
        <taxon>Mortierellales</taxon>
        <taxon>Mortierellaceae</taxon>
        <taxon>Linnemannia</taxon>
    </lineage>
</organism>
<dbReference type="Gene3D" id="3.10.490.10">
    <property type="entry name" value="Gamma-glutamyl cyclotransferase-like"/>
    <property type="match status" value="1"/>
</dbReference>
<dbReference type="InterPro" id="IPR009288">
    <property type="entry name" value="AIG2-like_dom"/>
</dbReference>
<dbReference type="PANTHER" id="PTHR31544:SF2">
    <property type="entry name" value="AIG2-LIKE PROTEIN D"/>
    <property type="match status" value="1"/>
</dbReference>
<gene>
    <name evidence="5" type="ORF">BGZ95_004659</name>
</gene>
<keyword evidence="6" id="KW-1185">Reference proteome</keyword>
<reference evidence="5" key="1">
    <citation type="journal article" date="2020" name="Fungal Divers.">
        <title>Resolving the Mortierellaceae phylogeny through synthesis of multi-gene phylogenetics and phylogenomics.</title>
        <authorList>
            <person name="Vandepol N."/>
            <person name="Liber J."/>
            <person name="Desiro A."/>
            <person name="Na H."/>
            <person name="Kennedy M."/>
            <person name="Barry K."/>
            <person name="Grigoriev I.V."/>
            <person name="Miller A.N."/>
            <person name="O'Donnell K."/>
            <person name="Stajich J.E."/>
            <person name="Bonito G."/>
        </authorList>
    </citation>
    <scope>NUCLEOTIDE SEQUENCE</scope>
    <source>
        <strain evidence="5">NRRL 28262</strain>
    </source>
</reference>
<dbReference type="InterPro" id="IPR013024">
    <property type="entry name" value="GGCT-like"/>
</dbReference>